<feature type="region of interest" description="Disordered" evidence="1">
    <location>
        <begin position="1"/>
        <end position="78"/>
    </location>
</feature>
<dbReference type="STRING" id="83449.BON30_40375"/>
<comment type="caution">
    <text evidence="2">The sequence shown here is derived from an EMBL/GenBank/DDBJ whole genome shotgun (WGS) entry which is preliminary data.</text>
</comment>
<reference evidence="3" key="1">
    <citation type="submission" date="2016-11" db="EMBL/GenBank/DDBJ databases">
        <authorList>
            <person name="Shukria A."/>
            <person name="Stevens D.C."/>
        </authorList>
    </citation>
    <scope>NUCLEOTIDE SEQUENCE [LARGE SCALE GENOMIC DNA]</scope>
    <source>
        <strain evidence="3">Cbfe23</strain>
    </source>
</reference>
<accession>A0A1L9AXX5</accession>
<dbReference type="AlphaFoldDB" id="A0A1L9AXX5"/>
<proteinExistence type="predicted"/>
<dbReference type="OrthoDB" id="5522027at2"/>
<evidence type="ECO:0000313" key="3">
    <source>
        <dbReference type="Proteomes" id="UP000182229"/>
    </source>
</evidence>
<organism evidence="2 3">
    <name type="scientific">Cystobacter ferrugineus</name>
    <dbReference type="NCBI Taxonomy" id="83449"/>
    <lineage>
        <taxon>Bacteria</taxon>
        <taxon>Pseudomonadati</taxon>
        <taxon>Myxococcota</taxon>
        <taxon>Myxococcia</taxon>
        <taxon>Myxococcales</taxon>
        <taxon>Cystobacterineae</taxon>
        <taxon>Archangiaceae</taxon>
        <taxon>Cystobacter</taxon>
    </lineage>
</organism>
<sequence>MAQDQDREKLHSDADKERLHPKVDSGDVSGRGRERRPDEEYPKQRNAGEFGTHGGPNKGGKEDRRQLHAPGSSKAGSQ</sequence>
<protein>
    <submittedName>
        <fullName evidence="2">Uncharacterized protein</fullName>
    </submittedName>
</protein>
<dbReference type="Proteomes" id="UP000182229">
    <property type="component" value="Unassembled WGS sequence"/>
</dbReference>
<name>A0A1L9AXX5_9BACT</name>
<keyword evidence="3" id="KW-1185">Reference proteome</keyword>
<reference evidence="2 3" key="2">
    <citation type="submission" date="2016-12" db="EMBL/GenBank/DDBJ databases">
        <title>Draft Genome Sequence of Cystobacter ferrugineus Strain Cbfe23.</title>
        <authorList>
            <person name="Akbar S."/>
            <person name="Dowd S.E."/>
            <person name="Stevens D.C."/>
        </authorList>
    </citation>
    <scope>NUCLEOTIDE SEQUENCE [LARGE SCALE GENOMIC DNA]</scope>
    <source>
        <strain evidence="2 3">Cbfe23</strain>
    </source>
</reference>
<evidence type="ECO:0000256" key="1">
    <source>
        <dbReference type="SAM" id="MobiDB-lite"/>
    </source>
</evidence>
<dbReference type="EMBL" id="MPIN01000016">
    <property type="protein sequence ID" value="OJH34854.1"/>
    <property type="molecule type" value="Genomic_DNA"/>
</dbReference>
<feature type="compositionally biased region" description="Basic and acidic residues" evidence="1">
    <location>
        <begin position="1"/>
        <end position="43"/>
    </location>
</feature>
<dbReference type="RefSeq" id="WP_071903912.1">
    <property type="nucleotide sequence ID" value="NZ_MPIN01000016.1"/>
</dbReference>
<gene>
    <name evidence="2" type="ORF">BON30_40375</name>
</gene>
<evidence type="ECO:0000313" key="2">
    <source>
        <dbReference type="EMBL" id="OJH34854.1"/>
    </source>
</evidence>